<dbReference type="Pfam" id="PF04314">
    <property type="entry name" value="PCuAC"/>
    <property type="match status" value="1"/>
</dbReference>
<keyword evidence="1" id="KW-0732">Signal</keyword>
<evidence type="ECO:0000256" key="1">
    <source>
        <dbReference type="SAM" id="SignalP"/>
    </source>
</evidence>
<evidence type="ECO:0000313" key="2">
    <source>
        <dbReference type="EMBL" id="TWJ07787.1"/>
    </source>
</evidence>
<reference evidence="2 3" key="1">
    <citation type="journal article" date="2013" name="Stand. Genomic Sci.">
        <title>Genomic Encyclopedia of Type Strains, Phase I: The one thousand microbial genomes (KMG-I) project.</title>
        <authorList>
            <person name="Kyrpides N.C."/>
            <person name="Woyke T."/>
            <person name="Eisen J.A."/>
            <person name="Garrity G."/>
            <person name="Lilburn T.G."/>
            <person name="Beck B.J."/>
            <person name="Whitman W.B."/>
            <person name="Hugenholtz P."/>
            <person name="Klenk H.P."/>
        </authorList>
    </citation>
    <scope>NUCLEOTIDE SEQUENCE [LARGE SCALE GENOMIC DNA]</scope>
    <source>
        <strain evidence="2 3">DSM 45044</strain>
    </source>
</reference>
<protein>
    <recommendedName>
        <fullName evidence="4">Copper(I)-binding protein</fullName>
    </recommendedName>
</protein>
<sequence>MTMFRRRTALLTTAFAGALLLTGCGGETAASPQTTDTGEAETTTALTVEDGWVKAADEGMTAVFGVLGNPGDTDVVIVSAECAVSPMELHEMAMADGEMIMREKADGIVVPAGGEYVLEPGGDHLMLMDLAEPVLPGDELTVTLTFDTGDEFEFTVVAKEFAGADEEYQGDGHAESGTHR</sequence>
<dbReference type="EMBL" id="VLLL01000010">
    <property type="protein sequence ID" value="TWJ07787.1"/>
    <property type="molecule type" value="Genomic_DNA"/>
</dbReference>
<dbReference type="Gene3D" id="2.60.40.1890">
    <property type="entry name" value="PCu(A)C copper chaperone"/>
    <property type="match status" value="1"/>
</dbReference>
<dbReference type="PANTHER" id="PTHR36302">
    <property type="entry name" value="BLR7088 PROTEIN"/>
    <property type="match status" value="1"/>
</dbReference>
<accession>A0A562UQB5</accession>
<feature type="chain" id="PRO_5022073322" description="Copper(I)-binding protein" evidence="1">
    <location>
        <begin position="30"/>
        <end position="180"/>
    </location>
</feature>
<dbReference type="Proteomes" id="UP000321617">
    <property type="component" value="Unassembled WGS sequence"/>
</dbReference>
<organism evidence="2 3">
    <name type="scientific">Stackebrandtia albiflava</name>
    <dbReference type="NCBI Taxonomy" id="406432"/>
    <lineage>
        <taxon>Bacteria</taxon>
        <taxon>Bacillati</taxon>
        <taxon>Actinomycetota</taxon>
        <taxon>Actinomycetes</taxon>
        <taxon>Glycomycetales</taxon>
        <taxon>Glycomycetaceae</taxon>
        <taxon>Stackebrandtia</taxon>
    </lineage>
</organism>
<keyword evidence="3" id="KW-1185">Reference proteome</keyword>
<evidence type="ECO:0008006" key="4">
    <source>
        <dbReference type="Google" id="ProtNLM"/>
    </source>
</evidence>
<dbReference type="InterPro" id="IPR058248">
    <property type="entry name" value="Lxx211020-like"/>
</dbReference>
<dbReference type="InterPro" id="IPR036182">
    <property type="entry name" value="PCuAC_sf"/>
</dbReference>
<proteinExistence type="predicted"/>
<evidence type="ECO:0000313" key="3">
    <source>
        <dbReference type="Proteomes" id="UP000321617"/>
    </source>
</evidence>
<gene>
    <name evidence="2" type="ORF">LX16_4950</name>
</gene>
<dbReference type="PROSITE" id="PS51257">
    <property type="entry name" value="PROKAR_LIPOPROTEIN"/>
    <property type="match status" value="1"/>
</dbReference>
<name>A0A562UQB5_9ACTN</name>
<feature type="signal peptide" evidence="1">
    <location>
        <begin position="1"/>
        <end position="29"/>
    </location>
</feature>
<dbReference type="AlphaFoldDB" id="A0A562UQB5"/>
<dbReference type="PANTHER" id="PTHR36302:SF1">
    <property type="entry name" value="COPPER CHAPERONE PCU(A)C"/>
    <property type="match status" value="1"/>
</dbReference>
<comment type="caution">
    <text evidence="2">The sequence shown here is derived from an EMBL/GenBank/DDBJ whole genome shotgun (WGS) entry which is preliminary data.</text>
</comment>
<dbReference type="InterPro" id="IPR007410">
    <property type="entry name" value="LpqE-like"/>
</dbReference>
<dbReference type="SUPFAM" id="SSF110087">
    <property type="entry name" value="DR1885-like metal-binding protein"/>
    <property type="match status" value="1"/>
</dbReference>